<dbReference type="Proteomes" id="UP001606302">
    <property type="component" value="Unassembled WGS sequence"/>
</dbReference>
<dbReference type="InterPro" id="IPR001227">
    <property type="entry name" value="Ac_transferase_dom_sf"/>
</dbReference>
<gene>
    <name evidence="2" type="ORF">ACG04Q_20390</name>
</gene>
<dbReference type="SUPFAM" id="SSF55048">
    <property type="entry name" value="Probable ACP-binding domain of malonyl-CoA ACP transacylase"/>
    <property type="match status" value="1"/>
</dbReference>
<comment type="caution">
    <text evidence="2">The sequence shown here is derived from an EMBL/GenBank/DDBJ whole genome shotgun (WGS) entry which is preliminary data.</text>
</comment>
<dbReference type="InterPro" id="IPR014043">
    <property type="entry name" value="Acyl_transferase_dom"/>
</dbReference>
<evidence type="ECO:0000313" key="2">
    <source>
        <dbReference type="EMBL" id="MFG6463946.1"/>
    </source>
</evidence>
<feature type="domain" description="Malonyl-CoA:ACP transacylase (MAT)" evidence="1">
    <location>
        <begin position="6"/>
        <end position="305"/>
    </location>
</feature>
<proteinExistence type="predicted"/>
<dbReference type="EMBL" id="JBIGHX010000008">
    <property type="protein sequence ID" value="MFG6463946.1"/>
    <property type="molecule type" value="Genomic_DNA"/>
</dbReference>
<evidence type="ECO:0000313" key="3">
    <source>
        <dbReference type="Proteomes" id="UP001606302"/>
    </source>
</evidence>
<keyword evidence="2" id="KW-0808">Transferase</keyword>
<sequence>MALALLFPGQGAQHAGMLPWLDTRPEAAPVLQALSHQLGRDWRTGLADTAWMNTNAVAQPLLTGVCLAAWRALAAHLPSPIAVAGYSVGELAACSAAGVFDTPTALALAARRAQAMDASVTGQHTGLLAVQGPGALALAEAAGTLSIAIRISPERVIVGGPAVALDAHAARWAAAGLRCTRLPIAVASHTPAMAAAVAAFAQHLAAADLQPARAPVVCNFGARALRQPAQLATALAGQIASTVRWDECMDTLAERQPRCVLEVGPGSTLAAMWRERHPGIPVRSVDEFGGPDGVVRWVSAQLARQ</sequence>
<protein>
    <submittedName>
        <fullName evidence="2">Acyltransferase domain-containing protein</fullName>
    </submittedName>
</protein>
<keyword evidence="2" id="KW-0012">Acyltransferase</keyword>
<dbReference type="GO" id="GO:0016746">
    <property type="term" value="F:acyltransferase activity"/>
    <property type="evidence" value="ECO:0007669"/>
    <property type="project" value="UniProtKB-KW"/>
</dbReference>
<dbReference type="SUPFAM" id="SSF52151">
    <property type="entry name" value="FabD/lysophospholipase-like"/>
    <property type="match status" value="1"/>
</dbReference>
<dbReference type="InterPro" id="IPR050858">
    <property type="entry name" value="Mal-CoA-ACP_Trans/PKS_FabD"/>
</dbReference>
<organism evidence="2 3">
    <name type="scientific">Pelomonas lactea</name>
    <dbReference type="NCBI Taxonomy" id="3299030"/>
    <lineage>
        <taxon>Bacteria</taxon>
        <taxon>Pseudomonadati</taxon>
        <taxon>Pseudomonadota</taxon>
        <taxon>Betaproteobacteria</taxon>
        <taxon>Burkholderiales</taxon>
        <taxon>Sphaerotilaceae</taxon>
        <taxon>Roseateles</taxon>
    </lineage>
</organism>
<dbReference type="InterPro" id="IPR016035">
    <property type="entry name" value="Acyl_Trfase/lysoPLipase"/>
</dbReference>
<accession>A0ABW7GQ22</accession>
<dbReference type="InterPro" id="IPR016036">
    <property type="entry name" value="Malonyl_transacylase_ACP-bd"/>
</dbReference>
<dbReference type="RefSeq" id="WP_394513180.1">
    <property type="nucleotide sequence ID" value="NZ_JBIGHX010000008.1"/>
</dbReference>
<dbReference type="Gene3D" id="3.40.366.10">
    <property type="entry name" value="Malonyl-Coenzyme A Acyl Carrier Protein, domain 2"/>
    <property type="match status" value="1"/>
</dbReference>
<evidence type="ECO:0000259" key="1">
    <source>
        <dbReference type="SMART" id="SM00827"/>
    </source>
</evidence>
<reference evidence="2 3" key="1">
    <citation type="submission" date="2024-08" db="EMBL/GenBank/DDBJ databases">
        <authorList>
            <person name="Lu H."/>
        </authorList>
    </citation>
    <scope>NUCLEOTIDE SEQUENCE [LARGE SCALE GENOMIC DNA]</scope>
    <source>
        <strain evidence="2 3">DXS20W</strain>
    </source>
</reference>
<name>A0ABW7GQ22_9BURK</name>
<dbReference type="PANTHER" id="PTHR42681">
    <property type="entry name" value="MALONYL-COA-ACYL CARRIER PROTEIN TRANSACYLASE, MITOCHONDRIAL"/>
    <property type="match status" value="1"/>
</dbReference>
<dbReference type="Pfam" id="PF00698">
    <property type="entry name" value="Acyl_transf_1"/>
    <property type="match status" value="1"/>
</dbReference>
<dbReference type="PANTHER" id="PTHR42681:SF6">
    <property type="entry name" value="BLL0263 PROTEIN"/>
    <property type="match status" value="1"/>
</dbReference>
<keyword evidence="3" id="KW-1185">Reference proteome</keyword>
<dbReference type="Gene3D" id="3.30.70.250">
    <property type="entry name" value="Malonyl-CoA ACP transacylase, ACP-binding"/>
    <property type="match status" value="1"/>
</dbReference>
<dbReference type="SMART" id="SM00827">
    <property type="entry name" value="PKS_AT"/>
    <property type="match status" value="1"/>
</dbReference>